<dbReference type="EMBL" id="JACGWM010000007">
    <property type="protein sequence ID" value="KAL0363076.1"/>
    <property type="molecule type" value="Genomic_DNA"/>
</dbReference>
<dbReference type="Pfam" id="PF13871">
    <property type="entry name" value="Helicase_C_4"/>
    <property type="match status" value="1"/>
</dbReference>
<dbReference type="Pfam" id="PF00628">
    <property type="entry name" value="PHD"/>
    <property type="match status" value="1"/>
</dbReference>
<dbReference type="GO" id="GO:0005634">
    <property type="term" value="C:nucleus"/>
    <property type="evidence" value="ECO:0007669"/>
    <property type="project" value="TreeGrafter"/>
</dbReference>
<name>A0AAW2Q6A6_9LAMI</name>
<evidence type="ECO:0000256" key="2">
    <source>
        <dbReference type="ARBA" id="ARBA00022723"/>
    </source>
</evidence>
<evidence type="ECO:0000256" key="1">
    <source>
        <dbReference type="ARBA" id="ARBA00006992"/>
    </source>
</evidence>
<sequence length="823" mass="90700">MGQPSLPPPPIVPPPPQPLPPPAQVGAVATGGCQVRCAGCKMVLTVLPGLTEFVCPTCQLPQMLPPELMRSTQAQAQAQQQRSAPAHGIDPTKIQLPCANCKAILNVPHGLSRFNCPQCLISLAVDLSKIGQVLPSVRPPLPPEEVNEVAIEVEREEDEGGLAGETFMDYRPSKLSIGPPHPDPIVETSSLSAVQPPEPTYNLKIKDDLESSKALSCLQIETLVYASQRHLQHLPNGARAGFFLGDGAGVGKGRTIAGLIWENWQHGRRKALWISVGSDLKFDARRDLDDVGATCIEVHALNKLPYSKLDSKSVGVKEGVVFLTYSSLIASSERSFSFASAGAMCHKAKNLVPEAGGQPTKTGEAVLDIQARLPQARVIYCSATGASEPRNMGYMVRLGLWGAGTSFADFREFLGALEKGGVGALELVAMDMKARGMYVCRTLSYKGAEFEDVEVPLEDNMMDMYGKAAEFWAELRVELLSASMFLANEKPNSSQLWRLYWANHQRFFRHMCMSAKVPAVVRLSKQALVEDKCVVIGLQSTGEARTEEAVTKYREVFTLTFVLRGQCKRATEKEALSYTRCFICGESEEADTEPETESDDEFQICNICNSEEERKKLLQCSCCSQLVHPSCLIPPVVEVISGDWSCHSCKEKTEEYLRARQAYYEELLKRYEAALDRKLKILEIIRSLDLPNNPLDDIIDQLGGPDKVAEITGRRGMLVRASGGKGVTYQARNTKDITMEMVNMHEKQLFMDGKKLVAIISEAGSAGVSLQADRRAVNQKRRVHLTLELPWSADRAFNSLEELTDQIKLRHPSIGDYEFLVMT</sequence>
<dbReference type="InterPro" id="IPR011011">
    <property type="entry name" value="Znf_FYVE_PHD"/>
</dbReference>
<accession>A0AAW2Q6A6</accession>
<dbReference type="SUPFAM" id="SSF52540">
    <property type="entry name" value="P-loop containing nucleoside triphosphate hydrolases"/>
    <property type="match status" value="1"/>
</dbReference>
<dbReference type="PANTHER" id="PTHR12706">
    <property type="entry name" value="STRAWBERRY NOTCH-RELATED"/>
    <property type="match status" value="1"/>
</dbReference>
<evidence type="ECO:0000259" key="7">
    <source>
        <dbReference type="PROSITE" id="PS50016"/>
    </source>
</evidence>
<dbReference type="SMART" id="SM00249">
    <property type="entry name" value="PHD"/>
    <property type="match status" value="1"/>
</dbReference>
<dbReference type="GO" id="GO:0042393">
    <property type="term" value="F:histone binding"/>
    <property type="evidence" value="ECO:0007669"/>
    <property type="project" value="TreeGrafter"/>
</dbReference>
<keyword evidence="4" id="KW-0862">Zinc</keyword>
<gene>
    <name evidence="8" type="ORF">Scaly_1262800</name>
</gene>
<reference evidence="8" key="2">
    <citation type="journal article" date="2024" name="Plant">
        <title>Genomic evolution and insights into agronomic trait innovations of Sesamum species.</title>
        <authorList>
            <person name="Miao H."/>
            <person name="Wang L."/>
            <person name="Qu L."/>
            <person name="Liu H."/>
            <person name="Sun Y."/>
            <person name="Le M."/>
            <person name="Wang Q."/>
            <person name="Wei S."/>
            <person name="Zheng Y."/>
            <person name="Lin W."/>
            <person name="Duan Y."/>
            <person name="Cao H."/>
            <person name="Xiong S."/>
            <person name="Wang X."/>
            <person name="Wei L."/>
            <person name="Li C."/>
            <person name="Ma Q."/>
            <person name="Ju M."/>
            <person name="Zhao R."/>
            <person name="Li G."/>
            <person name="Mu C."/>
            <person name="Tian Q."/>
            <person name="Mei H."/>
            <person name="Zhang T."/>
            <person name="Gao T."/>
            <person name="Zhang H."/>
        </authorList>
    </citation>
    <scope>NUCLEOTIDE SEQUENCE</scope>
    <source>
        <strain evidence="8">KEN8</strain>
    </source>
</reference>
<evidence type="ECO:0000256" key="4">
    <source>
        <dbReference type="ARBA" id="ARBA00022833"/>
    </source>
</evidence>
<dbReference type="InterPro" id="IPR013083">
    <property type="entry name" value="Znf_RING/FYVE/PHD"/>
</dbReference>
<dbReference type="Pfam" id="PF23547">
    <property type="entry name" value="Zn_ribbon_FGT1_1"/>
    <property type="match status" value="1"/>
</dbReference>
<proteinExistence type="inferred from homology"/>
<dbReference type="AlphaFoldDB" id="A0AAW2Q6A6"/>
<dbReference type="InterPro" id="IPR039187">
    <property type="entry name" value="SNO_AAA"/>
</dbReference>
<dbReference type="InterPro" id="IPR026937">
    <property type="entry name" value="SBNO_Helicase_C_dom"/>
</dbReference>
<dbReference type="InterPro" id="IPR026741">
    <property type="entry name" value="SNO"/>
</dbReference>
<comment type="caution">
    <text evidence="8">The sequence shown here is derived from an EMBL/GenBank/DDBJ whole genome shotgun (WGS) entry which is preliminary data.</text>
</comment>
<dbReference type="GO" id="GO:0008270">
    <property type="term" value="F:zinc ion binding"/>
    <property type="evidence" value="ECO:0007669"/>
    <property type="project" value="UniProtKB-KW"/>
</dbReference>
<evidence type="ECO:0000256" key="3">
    <source>
        <dbReference type="ARBA" id="ARBA00022771"/>
    </source>
</evidence>
<dbReference type="InterPro" id="IPR027417">
    <property type="entry name" value="P-loop_NTPase"/>
</dbReference>
<dbReference type="SUPFAM" id="SSF57903">
    <property type="entry name" value="FYVE/PHD zinc finger"/>
    <property type="match status" value="1"/>
</dbReference>
<keyword evidence="3 5" id="KW-0863">Zinc-finger</keyword>
<evidence type="ECO:0000256" key="5">
    <source>
        <dbReference type="PROSITE-ProRule" id="PRU00146"/>
    </source>
</evidence>
<feature type="domain" description="PHD-type" evidence="7">
    <location>
        <begin position="602"/>
        <end position="652"/>
    </location>
</feature>
<dbReference type="GO" id="GO:0031490">
    <property type="term" value="F:chromatin DNA binding"/>
    <property type="evidence" value="ECO:0007669"/>
    <property type="project" value="TreeGrafter"/>
</dbReference>
<feature type="compositionally biased region" description="Pro residues" evidence="6">
    <location>
        <begin position="1"/>
        <end position="23"/>
    </location>
</feature>
<dbReference type="Gene3D" id="3.30.40.10">
    <property type="entry name" value="Zinc/RING finger domain, C3HC4 (zinc finger)"/>
    <property type="match status" value="1"/>
</dbReference>
<evidence type="ECO:0000256" key="6">
    <source>
        <dbReference type="SAM" id="MobiDB-lite"/>
    </source>
</evidence>
<dbReference type="GO" id="GO:0006355">
    <property type="term" value="P:regulation of DNA-templated transcription"/>
    <property type="evidence" value="ECO:0007669"/>
    <property type="project" value="InterPro"/>
</dbReference>
<comment type="similarity">
    <text evidence="1">Belongs to the SBNO family.</text>
</comment>
<dbReference type="InterPro" id="IPR057025">
    <property type="entry name" value="Znr_FGT1_2"/>
</dbReference>
<dbReference type="InterPro" id="IPR057024">
    <property type="entry name" value="Znr_FGT1_1"/>
</dbReference>
<feature type="region of interest" description="Disordered" evidence="6">
    <location>
        <begin position="1"/>
        <end position="24"/>
    </location>
</feature>
<dbReference type="PROSITE" id="PS50016">
    <property type="entry name" value="ZF_PHD_2"/>
    <property type="match status" value="1"/>
</dbReference>
<reference evidence="8" key="1">
    <citation type="submission" date="2020-06" db="EMBL/GenBank/DDBJ databases">
        <authorList>
            <person name="Li T."/>
            <person name="Hu X."/>
            <person name="Zhang T."/>
            <person name="Song X."/>
            <person name="Zhang H."/>
            <person name="Dai N."/>
            <person name="Sheng W."/>
            <person name="Hou X."/>
            <person name="Wei L."/>
        </authorList>
    </citation>
    <scope>NUCLEOTIDE SEQUENCE</scope>
    <source>
        <strain evidence="8">KEN8</strain>
        <tissue evidence="8">Leaf</tissue>
    </source>
</reference>
<dbReference type="InterPro" id="IPR019787">
    <property type="entry name" value="Znf_PHD-finger"/>
</dbReference>
<dbReference type="Pfam" id="PF23548">
    <property type="entry name" value="Zn_ribbon_FGT1_2"/>
    <property type="match status" value="1"/>
</dbReference>
<evidence type="ECO:0000313" key="8">
    <source>
        <dbReference type="EMBL" id="KAL0363076.1"/>
    </source>
</evidence>
<dbReference type="PANTHER" id="PTHR12706:SF13">
    <property type="entry name" value="PROTEIN FORGETTER 1"/>
    <property type="match status" value="1"/>
</dbReference>
<keyword evidence="2" id="KW-0479">Metal-binding</keyword>
<dbReference type="Pfam" id="PF13872">
    <property type="entry name" value="AAA_34"/>
    <property type="match status" value="2"/>
</dbReference>
<dbReference type="InterPro" id="IPR001965">
    <property type="entry name" value="Znf_PHD"/>
</dbReference>
<protein>
    <submittedName>
        <fullName evidence="8">Protein FORGETTER 1</fullName>
    </submittedName>
</protein>
<organism evidence="8">
    <name type="scientific">Sesamum calycinum</name>
    <dbReference type="NCBI Taxonomy" id="2727403"/>
    <lineage>
        <taxon>Eukaryota</taxon>
        <taxon>Viridiplantae</taxon>
        <taxon>Streptophyta</taxon>
        <taxon>Embryophyta</taxon>
        <taxon>Tracheophyta</taxon>
        <taxon>Spermatophyta</taxon>
        <taxon>Magnoliopsida</taxon>
        <taxon>eudicotyledons</taxon>
        <taxon>Gunneridae</taxon>
        <taxon>Pentapetalae</taxon>
        <taxon>asterids</taxon>
        <taxon>lamiids</taxon>
        <taxon>Lamiales</taxon>
        <taxon>Pedaliaceae</taxon>
        <taxon>Sesamum</taxon>
    </lineage>
</organism>